<reference evidence="2 3" key="1">
    <citation type="submission" date="2021-02" db="EMBL/GenBank/DDBJ databases">
        <title>Whole genome sequencing of Streptomyces actuosus VRA1.</title>
        <authorList>
            <person name="Sen G."/>
            <person name="Sen A."/>
        </authorList>
    </citation>
    <scope>NUCLEOTIDE SEQUENCE [LARGE SCALE GENOMIC DNA]</scope>
    <source>
        <strain evidence="2 3">VRA1</strain>
    </source>
</reference>
<keyword evidence="1" id="KW-0812">Transmembrane</keyword>
<proteinExistence type="predicted"/>
<keyword evidence="1" id="KW-0472">Membrane</keyword>
<accession>A0ABS2VWP3</accession>
<feature type="transmembrane region" description="Helical" evidence="1">
    <location>
        <begin position="12"/>
        <end position="38"/>
    </location>
</feature>
<keyword evidence="1" id="KW-1133">Transmembrane helix</keyword>
<dbReference type="EMBL" id="JAFFZS010000027">
    <property type="protein sequence ID" value="MBN0047568.1"/>
    <property type="molecule type" value="Genomic_DNA"/>
</dbReference>
<evidence type="ECO:0000256" key="1">
    <source>
        <dbReference type="SAM" id="Phobius"/>
    </source>
</evidence>
<organism evidence="2 3">
    <name type="scientific">Streptomyces actuosus</name>
    <dbReference type="NCBI Taxonomy" id="1885"/>
    <lineage>
        <taxon>Bacteria</taxon>
        <taxon>Bacillati</taxon>
        <taxon>Actinomycetota</taxon>
        <taxon>Actinomycetes</taxon>
        <taxon>Kitasatosporales</taxon>
        <taxon>Streptomycetaceae</taxon>
        <taxon>Streptomyces</taxon>
    </lineage>
</organism>
<evidence type="ECO:0000313" key="3">
    <source>
        <dbReference type="Proteomes" id="UP000788262"/>
    </source>
</evidence>
<protein>
    <submittedName>
        <fullName evidence="2">Uncharacterized protein</fullName>
    </submittedName>
</protein>
<dbReference type="Proteomes" id="UP000788262">
    <property type="component" value="Unassembled WGS sequence"/>
</dbReference>
<sequence>MDLDGTGYYLHWGVLQISAANAVVIVVMLIVFVLALLLPFPHGRRRR</sequence>
<keyword evidence="3" id="KW-1185">Reference proteome</keyword>
<dbReference type="RefSeq" id="WP_205385704.1">
    <property type="nucleotide sequence ID" value="NZ_JAFFZS010000027.1"/>
</dbReference>
<comment type="caution">
    <text evidence="2">The sequence shown here is derived from an EMBL/GenBank/DDBJ whole genome shotgun (WGS) entry which is preliminary data.</text>
</comment>
<name>A0ABS2VWP3_STRAS</name>
<gene>
    <name evidence="2" type="ORF">JS756_26375</name>
</gene>
<evidence type="ECO:0000313" key="2">
    <source>
        <dbReference type="EMBL" id="MBN0047568.1"/>
    </source>
</evidence>